<feature type="binding site" evidence="3">
    <location>
        <position position="65"/>
    </location>
    <ligand>
        <name>a divalent metal cation</name>
        <dbReference type="ChEBI" id="CHEBI:60240"/>
        <label>1</label>
    </ligand>
</feature>
<accession>A0A483CNZ5</accession>
<feature type="binding site" evidence="3">
    <location>
        <position position="209"/>
    </location>
    <ligand>
        <name>a divalent metal cation</name>
        <dbReference type="ChEBI" id="CHEBI:60240"/>
        <label>1</label>
    </ligand>
</feature>
<evidence type="ECO:0000256" key="2">
    <source>
        <dbReference type="ARBA" id="ARBA00022723"/>
    </source>
</evidence>
<feature type="binding site" evidence="3">
    <location>
        <position position="205"/>
    </location>
    <ligand>
        <name>a divalent metal cation</name>
        <dbReference type="ChEBI" id="CHEBI:60240"/>
        <label>1</label>
    </ligand>
</feature>
<dbReference type="OrthoDB" id="85198at2157"/>
<evidence type="ECO:0000256" key="1">
    <source>
        <dbReference type="ARBA" id="ARBA00006964"/>
    </source>
</evidence>
<dbReference type="PANTHER" id="PTHR13799">
    <property type="entry name" value="NGG1 INTERACTING FACTOR 3"/>
    <property type="match status" value="1"/>
</dbReference>
<name>A0A483CNZ5_9EURY</name>
<dbReference type="GO" id="GO:0005737">
    <property type="term" value="C:cytoplasm"/>
    <property type="evidence" value="ECO:0007669"/>
    <property type="project" value="TreeGrafter"/>
</dbReference>
<gene>
    <name evidence="4" type="ORF">CUJ86_05375</name>
</gene>
<comment type="caution">
    <text evidence="4">The sequence shown here is derived from an EMBL/GenBank/DDBJ whole genome shotgun (WGS) entry which is preliminary data.</text>
</comment>
<protein>
    <submittedName>
        <fullName evidence="4">NGG1p interacting factor NIF3</fullName>
    </submittedName>
</protein>
<sequence>MHSADLVAHLEAIAPPGLAEEYDDGRIGLIVEGKEDIETVCCALDATPSVAREASRRGADLLVVHHTPIWEGVTAIRGGLAATLTPLLQTGTALYVMHTNFDRAPGGVNDTLAALLGLTDRCPMTMGCVGRCTRTLDEMAAAIGGNVRVWGECGDPERIGIVAGSGFDPALIAEAAALGADAFLSSELKHHVARTAPIPCIESTHYALEAPAMQALSRREGWDYIEDMPPLRTIP</sequence>
<dbReference type="InterPro" id="IPR002678">
    <property type="entry name" value="DUF34/NIF3"/>
</dbReference>
<dbReference type="Proteomes" id="UP000292580">
    <property type="component" value="Unassembled WGS sequence"/>
</dbReference>
<dbReference type="InterPro" id="IPR036069">
    <property type="entry name" value="DUF34/NIF3_sf"/>
</dbReference>
<dbReference type="AlphaFoldDB" id="A0A483CNZ5"/>
<dbReference type="PANTHER" id="PTHR13799:SF14">
    <property type="entry name" value="GTP CYCLOHYDROLASE 1 TYPE 2 HOMOLOG"/>
    <property type="match status" value="1"/>
</dbReference>
<feature type="binding site" evidence="3">
    <location>
        <position position="102"/>
    </location>
    <ligand>
        <name>a divalent metal cation</name>
        <dbReference type="ChEBI" id="CHEBI:60240"/>
        <label>1</label>
    </ligand>
</feature>
<dbReference type="SUPFAM" id="SSF102705">
    <property type="entry name" value="NIF3 (NGG1p interacting factor 3)-like"/>
    <property type="match status" value="1"/>
</dbReference>
<proteinExistence type="inferred from homology"/>
<dbReference type="RefSeq" id="WP_130646529.1">
    <property type="nucleotide sequence ID" value="NZ_PGCL01000002.1"/>
</dbReference>
<dbReference type="GO" id="GO:0046872">
    <property type="term" value="F:metal ion binding"/>
    <property type="evidence" value="ECO:0007669"/>
    <property type="project" value="UniProtKB-KW"/>
</dbReference>
<feature type="binding site" evidence="3">
    <location>
        <position position="66"/>
    </location>
    <ligand>
        <name>a divalent metal cation</name>
        <dbReference type="ChEBI" id="CHEBI:60240"/>
        <label>1</label>
    </ligand>
</feature>
<comment type="similarity">
    <text evidence="1">Belongs to the GTP cyclohydrolase I type 2/NIF3 family.</text>
</comment>
<keyword evidence="5" id="KW-1185">Reference proteome</keyword>
<keyword evidence="2 3" id="KW-0479">Metal-binding</keyword>
<dbReference type="Pfam" id="PF01784">
    <property type="entry name" value="DUF34_NIF3"/>
    <property type="match status" value="1"/>
</dbReference>
<evidence type="ECO:0000256" key="3">
    <source>
        <dbReference type="PIRSR" id="PIRSR602678-1"/>
    </source>
</evidence>
<dbReference type="Gene3D" id="3.40.1390.30">
    <property type="entry name" value="NIF3 (NGG1p interacting factor 3)-like"/>
    <property type="match status" value="2"/>
</dbReference>
<evidence type="ECO:0000313" key="4">
    <source>
        <dbReference type="EMBL" id="TAJ44730.1"/>
    </source>
</evidence>
<evidence type="ECO:0000313" key="5">
    <source>
        <dbReference type="Proteomes" id="UP000292580"/>
    </source>
</evidence>
<organism evidence="4 5">
    <name type="scientific">Methanofollis fontis</name>
    <dbReference type="NCBI Taxonomy" id="2052832"/>
    <lineage>
        <taxon>Archaea</taxon>
        <taxon>Methanobacteriati</taxon>
        <taxon>Methanobacteriota</taxon>
        <taxon>Stenosarchaea group</taxon>
        <taxon>Methanomicrobia</taxon>
        <taxon>Methanomicrobiales</taxon>
        <taxon>Methanomicrobiaceae</taxon>
        <taxon>Methanofollis</taxon>
    </lineage>
</organism>
<dbReference type="FunFam" id="3.40.1390.30:FF:000001">
    <property type="entry name" value="GTP cyclohydrolase 1 type 2"/>
    <property type="match status" value="1"/>
</dbReference>
<reference evidence="4 5" key="1">
    <citation type="submission" date="2017-11" db="EMBL/GenBank/DDBJ databases">
        <title>Isolation and Characterization of Methanofollis Species from Methane Seep Offshore SW Taiwan.</title>
        <authorList>
            <person name="Teng N.-H."/>
            <person name="Lai M.-C."/>
            <person name="Chen S.-C."/>
        </authorList>
    </citation>
    <scope>NUCLEOTIDE SEQUENCE [LARGE SCALE GENOMIC DNA]</scope>
    <source>
        <strain evidence="4 5">FWC-SCC2</strain>
    </source>
</reference>
<dbReference type="EMBL" id="PGCL01000002">
    <property type="protein sequence ID" value="TAJ44730.1"/>
    <property type="molecule type" value="Genomic_DNA"/>
</dbReference>